<reference evidence="3" key="1">
    <citation type="submission" date="2023-01" db="EMBL/GenBank/DDBJ databases">
        <authorList>
            <person name="Piombo E."/>
        </authorList>
    </citation>
    <scope>NUCLEOTIDE SEQUENCE</scope>
</reference>
<dbReference type="AlphaFoldDB" id="A0AA35M316"/>
<dbReference type="EMBL" id="CABFNP030001008">
    <property type="protein sequence ID" value="CAI6089591.1"/>
    <property type="molecule type" value="Genomic_DNA"/>
</dbReference>
<feature type="compositionally biased region" description="Acidic residues" evidence="1">
    <location>
        <begin position="130"/>
        <end position="149"/>
    </location>
</feature>
<dbReference type="GO" id="GO:0004674">
    <property type="term" value="F:protein serine/threonine kinase activity"/>
    <property type="evidence" value="ECO:0007669"/>
    <property type="project" value="TreeGrafter"/>
</dbReference>
<dbReference type="SUPFAM" id="SSF56112">
    <property type="entry name" value="Protein kinase-like (PK-like)"/>
    <property type="match status" value="1"/>
</dbReference>
<accession>A0AA35M316</accession>
<dbReference type="PROSITE" id="PS50011">
    <property type="entry name" value="PROTEIN_KINASE_DOM"/>
    <property type="match status" value="1"/>
</dbReference>
<dbReference type="Pfam" id="PF00069">
    <property type="entry name" value="Pkinase"/>
    <property type="match status" value="1"/>
</dbReference>
<dbReference type="InterPro" id="IPR011009">
    <property type="entry name" value="Kinase-like_dom_sf"/>
</dbReference>
<evidence type="ECO:0000313" key="3">
    <source>
        <dbReference type="EMBL" id="CAI6089591.1"/>
    </source>
</evidence>
<gene>
    <name evidence="3" type="ORF">CCHLO57077_00012036</name>
</gene>
<proteinExistence type="predicted"/>
<dbReference type="Gene3D" id="1.10.510.10">
    <property type="entry name" value="Transferase(Phosphotransferase) domain 1"/>
    <property type="match status" value="1"/>
</dbReference>
<organism evidence="3 4">
    <name type="scientific">Clonostachys chloroleuca</name>
    <dbReference type="NCBI Taxonomy" id="1926264"/>
    <lineage>
        <taxon>Eukaryota</taxon>
        <taxon>Fungi</taxon>
        <taxon>Dikarya</taxon>
        <taxon>Ascomycota</taxon>
        <taxon>Pezizomycotina</taxon>
        <taxon>Sordariomycetes</taxon>
        <taxon>Hypocreomycetidae</taxon>
        <taxon>Hypocreales</taxon>
        <taxon>Bionectriaceae</taxon>
        <taxon>Clonostachys</taxon>
    </lineage>
</organism>
<sequence>MEMSVACVMIGGTTQKQRKKAVKLLRRSSLLEKYPGLNIDQWESPPHVPNIIIAGDKDKPADDSPIYQNSDFSLCEVAPTTADGETLLSIHSKNEIGQELQSGTVSCLVSVRDRKFLYSPAHIFLPLPPEESDAGEFPDDSSSDSDSELELMRSGSVTPAYLRSESEDATSDIVLPDVPPPTNPISLHEPVLDMQNVEIFSIDLDYALLSVPQGLNLTEQLSEISRETVVKVKNAEVSFTTPNNGAITGWLSGRPTPMSLPHTRKFVNVYPIQCFGPVVRADCGSMVSDKNSDNVFGFIVATSVEGRVAYIVSADDIFSDIESKITSHRVPQTEERSSSAVRHVAASDEGANVLSDIFSQMMSSDYTAPTSNVTRLLGGYGWRSEQKERADNLILEHPEHGSLLDFFEKKSPPYKPNEISSFWTSIADFAKGVALIHEQHGSTGLHLDLKPANVVVSSVDDPSFIIKISDFDSSHIAPKNKGPDGSKAARTIDQWTSQTYAPPEYVLGDEIKRYAGSEFDLWSLGCILLECAVWLSLGERGRLGFVKDRVRETHNRSDNMKSGRGDCFHDGTDVLRCVREFGQHIRDHGRRDDETTSQIFDLALRELLVEKYKRKTARYIYLTMKSIIDMEAHRRTNSLSNLTSGVLTRRHGSITGQPVVAAPTSEQEHVSSYTSHVGLEAPSPVSESNLEMPTAEQGSSRKEIPSIFPTVGQVSKWIERKKINGNTPELRGWERVHAQLKGRDFIFVIDNCETMQVYEDQVKTFVHCLAYLVKRLDPDGAEIMCTSDPMTRSKFKHATGHSNFVTEKFSRGRGEHCNMELALEKALDPIGDQLQNSATKSNNRRTSWRNLPGRLTGRKKPVTVIVFTDGIWGSSTGGGAENPIEALIGKMIDHEASRSTVAIQFLRFGSDPVGRRRLEYLDDDLPNKDRNSGIDIVDTKAVTESIWDILIGAVDEHVDGTIRSRTF</sequence>
<name>A0AA35M316_9HYPO</name>
<feature type="region of interest" description="Disordered" evidence="1">
    <location>
        <begin position="680"/>
        <end position="701"/>
    </location>
</feature>
<evidence type="ECO:0000256" key="1">
    <source>
        <dbReference type="SAM" id="MobiDB-lite"/>
    </source>
</evidence>
<dbReference type="Proteomes" id="UP001160390">
    <property type="component" value="Unassembled WGS sequence"/>
</dbReference>
<feature type="domain" description="Protein kinase" evidence="2">
    <location>
        <begin position="297"/>
        <end position="628"/>
    </location>
</feature>
<feature type="region of interest" description="Disordered" evidence="1">
    <location>
        <begin position="835"/>
        <end position="855"/>
    </location>
</feature>
<feature type="region of interest" description="Disordered" evidence="1">
    <location>
        <begin position="128"/>
        <end position="152"/>
    </location>
</feature>
<keyword evidence="4" id="KW-1185">Reference proteome</keyword>
<protein>
    <recommendedName>
        <fullName evidence="2">Protein kinase domain-containing protein</fullName>
    </recommendedName>
</protein>
<dbReference type="SMART" id="SM00220">
    <property type="entry name" value="S_TKc"/>
    <property type="match status" value="1"/>
</dbReference>
<dbReference type="GO" id="GO:0005524">
    <property type="term" value="F:ATP binding"/>
    <property type="evidence" value="ECO:0007669"/>
    <property type="project" value="InterPro"/>
</dbReference>
<comment type="caution">
    <text evidence="3">The sequence shown here is derived from an EMBL/GenBank/DDBJ whole genome shotgun (WGS) entry which is preliminary data.</text>
</comment>
<evidence type="ECO:0000259" key="2">
    <source>
        <dbReference type="PROSITE" id="PS50011"/>
    </source>
</evidence>
<dbReference type="PANTHER" id="PTHR24359:SF37">
    <property type="entry name" value="PROTEIN KINASE DOMAIN-CONTAINING PROTEIN"/>
    <property type="match status" value="1"/>
</dbReference>
<dbReference type="PANTHER" id="PTHR24359">
    <property type="entry name" value="SERINE/THREONINE-PROTEIN KINASE SBK1"/>
    <property type="match status" value="1"/>
</dbReference>
<evidence type="ECO:0000313" key="4">
    <source>
        <dbReference type="Proteomes" id="UP001160390"/>
    </source>
</evidence>
<dbReference type="InterPro" id="IPR000719">
    <property type="entry name" value="Prot_kinase_dom"/>
</dbReference>